<evidence type="ECO:0000256" key="1">
    <source>
        <dbReference type="SAM" id="Coils"/>
    </source>
</evidence>
<feature type="region of interest" description="Disordered" evidence="2">
    <location>
        <begin position="87"/>
        <end position="107"/>
    </location>
</feature>
<feature type="chain" id="PRO_5045324355" description="Porin" evidence="3">
    <location>
        <begin position="23"/>
        <end position="503"/>
    </location>
</feature>
<keyword evidence="1" id="KW-0175">Coiled coil</keyword>
<keyword evidence="5" id="KW-1185">Reference proteome</keyword>
<protein>
    <recommendedName>
        <fullName evidence="6">Porin</fullName>
    </recommendedName>
</protein>
<dbReference type="SUPFAM" id="SSF56935">
    <property type="entry name" value="Porins"/>
    <property type="match status" value="1"/>
</dbReference>
<evidence type="ECO:0000256" key="3">
    <source>
        <dbReference type="SAM" id="SignalP"/>
    </source>
</evidence>
<comment type="caution">
    <text evidence="4">The sequence shown here is derived from an EMBL/GenBank/DDBJ whole genome shotgun (WGS) entry which is preliminary data.</text>
</comment>
<feature type="signal peptide" evidence="3">
    <location>
        <begin position="1"/>
        <end position="22"/>
    </location>
</feature>
<evidence type="ECO:0000313" key="5">
    <source>
        <dbReference type="Proteomes" id="UP001195903"/>
    </source>
</evidence>
<dbReference type="Proteomes" id="UP001195903">
    <property type="component" value="Unassembled WGS sequence"/>
</dbReference>
<dbReference type="RefSeq" id="WP_214505150.1">
    <property type="nucleotide sequence ID" value="NZ_JAHEPS010000001.1"/>
</dbReference>
<evidence type="ECO:0000256" key="2">
    <source>
        <dbReference type="SAM" id="MobiDB-lite"/>
    </source>
</evidence>
<evidence type="ECO:0008006" key="6">
    <source>
        <dbReference type="Google" id="ProtNLM"/>
    </source>
</evidence>
<name>A0ABS5UZK8_9GAMM</name>
<organism evidence="4 5">
    <name type="scientific">Shewanella jiangmenensis</name>
    <dbReference type="NCBI Taxonomy" id="2837387"/>
    <lineage>
        <taxon>Bacteria</taxon>
        <taxon>Pseudomonadati</taxon>
        <taxon>Pseudomonadota</taxon>
        <taxon>Gammaproteobacteria</taxon>
        <taxon>Alteromonadales</taxon>
        <taxon>Shewanellaceae</taxon>
        <taxon>Shewanella</taxon>
    </lineage>
</organism>
<dbReference type="EMBL" id="JAHEPS010000001">
    <property type="protein sequence ID" value="MBT1442931.1"/>
    <property type="molecule type" value="Genomic_DNA"/>
</dbReference>
<proteinExistence type="predicted"/>
<gene>
    <name evidence="4" type="ORF">KJI95_00110</name>
</gene>
<evidence type="ECO:0000313" key="4">
    <source>
        <dbReference type="EMBL" id="MBT1442931.1"/>
    </source>
</evidence>
<accession>A0ABS5UZK8</accession>
<feature type="coiled-coil region" evidence="1">
    <location>
        <begin position="29"/>
        <end position="63"/>
    </location>
</feature>
<sequence>MKPSLVALMVSAALVLPGQALAELGDARAEQLAKELAALKAMKAELDAKSREFEQRIETLEAEVSEASPEAATLIAADAAANSAAASAAPAPVKQTKPAAKPEKGESGVFEPGKGFVIARDSMGELDISAFTYVRYLNQDGFDDTYTDSFGRTSTLDLRNDLQFQKITLNFKGWIFDPKFRYLMYAWTSNTSQGDPAQVVLGGNLGYQFDPAFNLYAGIGALPSTRSTNYTFPTWLKNDHRTIADEFFRGSYTSGIWANGKLAEGVEYRAMIGNNLSQLGVNAAQMDGEFNTLSGALWWMPTTGEYGPGQGLGDYEHHDEFATLFGVHFTRSREDAQGQPGTEGFENSQLRLSDGTLIFRTDPFMTGGDIRKATYQMAAINGGFKYKGWSLEAEAYQRWLDDFVTTGPIPVNSVEDSGFQIQGSAMVIPNRLQAYAGYSQIFGDYGDPYDVSLGVNYYPLDRRELRLNMQALYLNDSPVGYSSVPFQVGANGWAFTTDVVLAF</sequence>
<keyword evidence="3" id="KW-0732">Signal</keyword>
<reference evidence="4 5" key="1">
    <citation type="submission" date="2021-05" db="EMBL/GenBank/DDBJ databases">
        <title>Shewanella sp. JM162201.</title>
        <authorList>
            <person name="Xu S."/>
            <person name="Li A."/>
        </authorList>
    </citation>
    <scope>NUCLEOTIDE SEQUENCE [LARGE SCALE GENOMIC DNA]</scope>
    <source>
        <strain evidence="4 5">JM162201</strain>
    </source>
</reference>